<feature type="transmembrane region" description="Helical" evidence="1">
    <location>
        <begin position="101"/>
        <end position="124"/>
    </location>
</feature>
<keyword evidence="1" id="KW-0472">Membrane</keyword>
<feature type="transmembrane region" description="Helical" evidence="1">
    <location>
        <begin position="131"/>
        <end position="152"/>
    </location>
</feature>
<evidence type="ECO:0000256" key="1">
    <source>
        <dbReference type="SAM" id="Phobius"/>
    </source>
</evidence>
<dbReference type="Proteomes" id="UP001218208">
    <property type="component" value="Unassembled WGS sequence"/>
</dbReference>
<gene>
    <name evidence="2" type="ORF">QEG23_002062</name>
</gene>
<keyword evidence="1" id="KW-0812">Transmembrane</keyword>
<reference evidence="2" key="1">
    <citation type="submission" date="2022-07" db="EMBL/GenBank/DDBJ databases">
        <authorList>
            <consortium name="DAFM: The Division of Animal and Food Microbiology"/>
        </authorList>
    </citation>
    <scope>NUCLEOTIDE SEQUENCE</scope>
    <source>
        <strain evidence="2">19MO01SH01-2</strain>
    </source>
</reference>
<dbReference type="EMBL" id="ABLOJW010000009">
    <property type="protein sequence ID" value="EKT4092546.1"/>
    <property type="molecule type" value="Genomic_DNA"/>
</dbReference>
<sequence>MKEKLWTALALVVFVFVAVAGFFFTGALINLFLWLSNHGAKWLLLASTVYVVFSLFLLLPLAAFRGTRRFAGGGMSVGRSLFGLTLWVLCIALTFAKWGKVVTIIGLLIFGVGILPIGIVAGFLTEPWYGGFIPLVLIALYFGAAAASHHFLED</sequence>
<proteinExistence type="predicted"/>
<name>A0AAI9FUE1_STEMA</name>
<dbReference type="AlphaFoldDB" id="A0AAI9FUE1"/>
<keyword evidence="1" id="KW-1133">Transmembrane helix</keyword>
<feature type="transmembrane region" description="Helical" evidence="1">
    <location>
        <begin position="76"/>
        <end position="95"/>
    </location>
</feature>
<comment type="caution">
    <text evidence="2">The sequence shown here is derived from an EMBL/GenBank/DDBJ whole genome shotgun (WGS) entry which is preliminary data.</text>
</comment>
<evidence type="ECO:0000313" key="2">
    <source>
        <dbReference type="EMBL" id="EKT4092546.1"/>
    </source>
</evidence>
<evidence type="ECO:0000313" key="3">
    <source>
        <dbReference type="Proteomes" id="UP001218208"/>
    </source>
</evidence>
<feature type="transmembrane region" description="Helical" evidence="1">
    <location>
        <begin position="42"/>
        <end position="64"/>
    </location>
</feature>
<feature type="transmembrane region" description="Helical" evidence="1">
    <location>
        <begin position="7"/>
        <end position="36"/>
    </location>
</feature>
<organism evidence="2 3">
    <name type="scientific">Stenotrophomonas maltophilia</name>
    <name type="common">Pseudomonas maltophilia</name>
    <name type="synonym">Xanthomonas maltophilia</name>
    <dbReference type="NCBI Taxonomy" id="40324"/>
    <lineage>
        <taxon>Bacteria</taxon>
        <taxon>Pseudomonadati</taxon>
        <taxon>Pseudomonadota</taxon>
        <taxon>Gammaproteobacteria</taxon>
        <taxon>Lysobacterales</taxon>
        <taxon>Lysobacteraceae</taxon>
        <taxon>Stenotrophomonas</taxon>
        <taxon>Stenotrophomonas maltophilia group</taxon>
    </lineage>
</organism>
<evidence type="ECO:0008006" key="4">
    <source>
        <dbReference type="Google" id="ProtNLM"/>
    </source>
</evidence>
<protein>
    <recommendedName>
        <fullName evidence="4">Transmembrane protein</fullName>
    </recommendedName>
</protein>
<accession>A0AAI9FUE1</accession>